<reference evidence="8" key="1">
    <citation type="submission" date="2024-02" db="EMBL/GenBank/DDBJ databases">
        <authorList>
            <consortium name="ELIXIR-Norway"/>
            <consortium name="Elixir Norway"/>
        </authorList>
    </citation>
    <scope>NUCLEOTIDE SEQUENCE</scope>
</reference>
<dbReference type="Pfam" id="PF10533">
    <property type="entry name" value="Plant_zn_clust"/>
    <property type="match status" value="1"/>
</dbReference>
<evidence type="ECO:0000259" key="7">
    <source>
        <dbReference type="PROSITE" id="PS50811"/>
    </source>
</evidence>
<evidence type="ECO:0000256" key="4">
    <source>
        <dbReference type="ARBA" id="ARBA00023163"/>
    </source>
</evidence>
<dbReference type="Gene3D" id="2.20.25.80">
    <property type="entry name" value="WRKY domain"/>
    <property type="match status" value="1"/>
</dbReference>
<keyword evidence="9" id="KW-1185">Reference proteome</keyword>
<dbReference type="InterPro" id="IPR036576">
    <property type="entry name" value="WRKY_dom_sf"/>
</dbReference>
<keyword evidence="3" id="KW-0238">DNA-binding</keyword>
<dbReference type="SUPFAM" id="SSF81995">
    <property type="entry name" value="beta-sandwich domain of Sec23/24"/>
    <property type="match status" value="1"/>
</dbReference>
<evidence type="ECO:0000313" key="8">
    <source>
        <dbReference type="EMBL" id="CAK9261741.1"/>
    </source>
</evidence>
<dbReference type="InterPro" id="IPR018872">
    <property type="entry name" value="Zn-cluster-dom"/>
</dbReference>
<accession>A0ABP0W4Q1</accession>
<dbReference type="InterPro" id="IPR044810">
    <property type="entry name" value="WRKY_plant"/>
</dbReference>
<dbReference type="PROSITE" id="PS50811">
    <property type="entry name" value="WRKY"/>
    <property type="match status" value="1"/>
</dbReference>
<dbReference type="Proteomes" id="UP001497444">
    <property type="component" value="Chromosome 14"/>
</dbReference>
<name>A0ABP0W4Q1_9BRYO</name>
<evidence type="ECO:0000313" key="9">
    <source>
        <dbReference type="Proteomes" id="UP001497444"/>
    </source>
</evidence>
<dbReference type="PANTHER" id="PTHR31282">
    <property type="entry name" value="WRKY TRANSCRIPTION FACTOR 21-RELATED"/>
    <property type="match status" value="1"/>
</dbReference>
<evidence type="ECO:0000256" key="5">
    <source>
        <dbReference type="ARBA" id="ARBA00023242"/>
    </source>
</evidence>
<dbReference type="Pfam" id="PF03106">
    <property type="entry name" value="WRKY"/>
    <property type="match status" value="1"/>
</dbReference>
<feature type="compositionally biased region" description="Low complexity" evidence="6">
    <location>
        <begin position="135"/>
        <end position="149"/>
    </location>
</feature>
<keyword evidence="2" id="KW-0805">Transcription regulation</keyword>
<feature type="region of interest" description="Disordered" evidence="6">
    <location>
        <begin position="135"/>
        <end position="166"/>
    </location>
</feature>
<dbReference type="SMART" id="SM00774">
    <property type="entry name" value="WRKY"/>
    <property type="match status" value="1"/>
</dbReference>
<gene>
    <name evidence="8" type="ORF">CSSPJE1EN1_LOCUS7219</name>
</gene>
<dbReference type="InterPro" id="IPR003657">
    <property type="entry name" value="WRKY_dom"/>
</dbReference>
<protein>
    <recommendedName>
        <fullName evidence="7">WRKY domain-containing protein</fullName>
    </recommendedName>
</protein>
<sequence>MEEELVGRYEPIQEAAKTGIDKVRKLVQILTQQQQPGGPQGQEEEEQQDAVARAAISKFQKVVSLLSRTGHARFRRGALDQLERHQQHLQQQHHQQQQLQLQIQQQLHWQSQQQQQQQQQQLQGTSGAMRSLASLTNSLSSGPPLSTSSKPYSVVSMDGSSRGTTDKLEQLSSLLPPHHRQQRSQLPATRKCPGKADGVKCSALGRCHCSKRRKLRMKRTIRVPAISSKQAEIPPDDYSWRKYGQKPIKGSPHPRGYYKCSSMRGCPARKHVERFLEDPSMLIVTYEGEHNHSLSSSANTHTLVVHS</sequence>
<evidence type="ECO:0000256" key="6">
    <source>
        <dbReference type="SAM" id="MobiDB-lite"/>
    </source>
</evidence>
<evidence type="ECO:0000256" key="2">
    <source>
        <dbReference type="ARBA" id="ARBA00023015"/>
    </source>
</evidence>
<dbReference type="EMBL" id="OZ020109">
    <property type="protein sequence ID" value="CAK9261741.1"/>
    <property type="molecule type" value="Genomic_DNA"/>
</dbReference>
<organism evidence="8 9">
    <name type="scientific">Sphagnum jensenii</name>
    <dbReference type="NCBI Taxonomy" id="128206"/>
    <lineage>
        <taxon>Eukaryota</taxon>
        <taxon>Viridiplantae</taxon>
        <taxon>Streptophyta</taxon>
        <taxon>Embryophyta</taxon>
        <taxon>Bryophyta</taxon>
        <taxon>Sphagnophytina</taxon>
        <taxon>Sphagnopsida</taxon>
        <taxon>Sphagnales</taxon>
        <taxon>Sphagnaceae</taxon>
        <taxon>Sphagnum</taxon>
    </lineage>
</organism>
<feature type="domain" description="WRKY" evidence="7">
    <location>
        <begin position="229"/>
        <end position="295"/>
    </location>
</feature>
<keyword evidence="5" id="KW-0539">Nucleus</keyword>
<comment type="subcellular location">
    <subcellularLocation>
        <location evidence="1">Nucleus</location>
    </subcellularLocation>
</comment>
<proteinExistence type="predicted"/>
<evidence type="ECO:0000256" key="1">
    <source>
        <dbReference type="ARBA" id="ARBA00004123"/>
    </source>
</evidence>
<dbReference type="SUPFAM" id="SSF118290">
    <property type="entry name" value="WRKY DNA-binding domain"/>
    <property type="match status" value="1"/>
</dbReference>
<evidence type="ECO:0000256" key="3">
    <source>
        <dbReference type="ARBA" id="ARBA00023125"/>
    </source>
</evidence>
<feature type="region of interest" description="Disordered" evidence="6">
    <location>
        <begin position="176"/>
        <end position="195"/>
    </location>
</feature>
<keyword evidence="4" id="KW-0804">Transcription</keyword>